<reference evidence="1" key="1">
    <citation type="submission" date="2023-04" db="EMBL/GenBank/DDBJ databases">
        <title>Draft Genome sequencing of Naganishia species isolated from polar environments using Oxford Nanopore Technology.</title>
        <authorList>
            <person name="Leo P."/>
            <person name="Venkateswaran K."/>
        </authorList>
    </citation>
    <scope>NUCLEOTIDE SEQUENCE</scope>
    <source>
        <strain evidence="1">MNA-CCFEE 5423</strain>
    </source>
</reference>
<keyword evidence="2" id="KW-1185">Reference proteome</keyword>
<organism evidence="1 2">
    <name type="scientific">Naganishia friedmannii</name>
    <dbReference type="NCBI Taxonomy" id="89922"/>
    <lineage>
        <taxon>Eukaryota</taxon>
        <taxon>Fungi</taxon>
        <taxon>Dikarya</taxon>
        <taxon>Basidiomycota</taxon>
        <taxon>Agaricomycotina</taxon>
        <taxon>Tremellomycetes</taxon>
        <taxon>Filobasidiales</taxon>
        <taxon>Filobasidiaceae</taxon>
        <taxon>Naganishia</taxon>
    </lineage>
</organism>
<sequence length="366" mass="41441">MSYNNAFLIKSIAHQTKHGATLTTPAADHPYAHSIEPSALVLPTALPLTNELELEARAVSTAELERQSEELERKRQLAEALQEEHQQEERKQVVESQGSWVRLIAGNRKGKQKAEGRDEHVQTKAFDRPPNAYELYAAIDRKDIMYIMRVRYVNHLDESDFQKKETIGVLRQLRLNLKLAIDNSLLPESDPSLLSSYLQVLIMSEGDTWLHKAVHEVSLALRLSPYIMGTTLDSSSGPVHRADSMVRDFCTKELRNVQGGTFGVEAYIANAVMDLVIMATWSLIIEQIPEAEPLPTYSFARDQRTYSLFVEATEKYHLRIAQKTQKRLKALKNLLIEVCGETHVTIKERVSILRKQIDGEGADKAK</sequence>
<dbReference type="Proteomes" id="UP001227268">
    <property type="component" value="Unassembled WGS sequence"/>
</dbReference>
<protein>
    <submittedName>
        <fullName evidence="1">Uncharacterized protein</fullName>
    </submittedName>
</protein>
<proteinExistence type="predicted"/>
<evidence type="ECO:0000313" key="2">
    <source>
        <dbReference type="Proteomes" id="UP001227268"/>
    </source>
</evidence>
<name>A0ACC2VX88_9TREE</name>
<dbReference type="EMBL" id="JASBWT010000006">
    <property type="protein sequence ID" value="KAJ9103942.1"/>
    <property type="molecule type" value="Genomic_DNA"/>
</dbReference>
<evidence type="ECO:0000313" key="1">
    <source>
        <dbReference type="EMBL" id="KAJ9103942.1"/>
    </source>
</evidence>
<accession>A0ACC2VX88</accession>
<comment type="caution">
    <text evidence="1">The sequence shown here is derived from an EMBL/GenBank/DDBJ whole genome shotgun (WGS) entry which is preliminary data.</text>
</comment>
<gene>
    <name evidence="1" type="ORF">QFC21_002405</name>
</gene>